<dbReference type="OrthoDB" id="10250354at2759"/>
<keyword evidence="3" id="KW-1185">Reference proteome</keyword>
<proteinExistence type="predicted"/>
<accession>A0A835UK86</accession>
<dbReference type="Proteomes" id="UP000636800">
    <property type="component" value="Unassembled WGS sequence"/>
</dbReference>
<protein>
    <submittedName>
        <fullName evidence="2">Uncharacterized protein</fullName>
    </submittedName>
</protein>
<comment type="caution">
    <text evidence="2">The sequence shown here is derived from an EMBL/GenBank/DDBJ whole genome shotgun (WGS) entry which is preliminary data.</text>
</comment>
<dbReference type="EMBL" id="JADCNL010000009">
    <property type="protein sequence ID" value="KAG0466239.1"/>
    <property type="molecule type" value="Genomic_DNA"/>
</dbReference>
<gene>
    <name evidence="2" type="ORF">HPP92_017819</name>
</gene>
<evidence type="ECO:0000313" key="3">
    <source>
        <dbReference type="Proteomes" id="UP000636800"/>
    </source>
</evidence>
<name>A0A835UK86_VANPL</name>
<reference evidence="2 3" key="1">
    <citation type="journal article" date="2020" name="Nat. Food">
        <title>A phased Vanilla planifolia genome enables genetic improvement of flavour and production.</title>
        <authorList>
            <person name="Hasing T."/>
            <person name="Tang H."/>
            <person name="Brym M."/>
            <person name="Khazi F."/>
            <person name="Huang T."/>
            <person name="Chambers A.H."/>
        </authorList>
    </citation>
    <scope>NUCLEOTIDE SEQUENCE [LARGE SCALE GENOMIC DNA]</scope>
    <source>
        <tissue evidence="2">Leaf</tissue>
    </source>
</reference>
<organism evidence="2 3">
    <name type="scientific">Vanilla planifolia</name>
    <name type="common">Vanilla</name>
    <dbReference type="NCBI Taxonomy" id="51239"/>
    <lineage>
        <taxon>Eukaryota</taxon>
        <taxon>Viridiplantae</taxon>
        <taxon>Streptophyta</taxon>
        <taxon>Embryophyta</taxon>
        <taxon>Tracheophyta</taxon>
        <taxon>Spermatophyta</taxon>
        <taxon>Magnoliopsida</taxon>
        <taxon>Liliopsida</taxon>
        <taxon>Asparagales</taxon>
        <taxon>Orchidaceae</taxon>
        <taxon>Vanilloideae</taxon>
        <taxon>Vanilleae</taxon>
        <taxon>Vanilla</taxon>
    </lineage>
</organism>
<sequence length="79" mass="8887">MPVAGYGASPPRLPPDSPSRHLHNSHRCRLLLTNQWQYQVLAPVYFELRGIILAQAHGGVTVPEATATEERRRLRSDDD</sequence>
<feature type="region of interest" description="Disordered" evidence="1">
    <location>
        <begin position="1"/>
        <end position="23"/>
    </location>
</feature>
<dbReference type="AlphaFoldDB" id="A0A835UK86"/>
<evidence type="ECO:0000313" key="2">
    <source>
        <dbReference type="EMBL" id="KAG0466239.1"/>
    </source>
</evidence>
<evidence type="ECO:0000256" key="1">
    <source>
        <dbReference type="SAM" id="MobiDB-lite"/>
    </source>
</evidence>